<evidence type="ECO:0000256" key="8">
    <source>
        <dbReference type="ARBA" id="ARBA00022801"/>
    </source>
</evidence>
<dbReference type="Pfam" id="PF21467">
    <property type="entry name" value="BetaGal_gal-bd"/>
    <property type="match status" value="1"/>
</dbReference>
<gene>
    <name evidence="15" type="ORF">HUJ06_019085</name>
</gene>
<keyword evidence="10 11" id="KW-0326">Glycosidase</keyword>
<dbReference type="GO" id="GO:0004565">
    <property type="term" value="F:beta-galactosidase activity"/>
    <property type="evidence" value="ECO:0007669"/>
    <property type="project" value="UniProtKB-EC"/>
</dbReference>
<dbReference type="InterPro" id="IPR031330">
    <property type="entry name" value="Gly_Hdrlase_35_cat"/>
</dbReference>
<dbReference type="InterPro" id="IPR001944">
    <property type="entry name" value="Glycoside_Hdrlase_35"/>
</dbReference>
<dbReference type="CDD" id="cd22842">
    <property type="entry name" value="Gal_Rha_Lectin_BGal"/>
    <property type="match status" value="1"/>
</dbReference>
<dbReference type="InterPro" id="IPR043159">
    <property type="entry name" value="Lectin_gal-bd_sf"/>
</dbReference>
<name>A0A823A5T7_NELNU</name>
<evidence type="ECO:0000256" key="5">
    <source>
        <dbReference type="ARBA" id="ARBA00022523"/>
    </source>
</evidence>
<dbReference type="InterPro" id="IPR017853">
    <property type="entry name" value="GH"/>
</dbReference>
<dbReference type="GO" id="GO:0030246">
    <property type="term" value="F:carbohydrate binding"/>
    <property type="evidence" value="ECO:0007669"/>
    <property type="project" value="InterPro"/>
</dbReference>
<dbReference type="EC" id="3.2.1.23" evidence="4 11"/>
<dbReference type="PROSITE" id="PS01182">
    <property type="entry name" value="GLYCOSYL_HYDROL_F35"/>
    <property type="match status" value="1"/>
</dbReference>
<evidence type="ECO:0000256" key="13">
    <source>
        <dbReference type="SAM" id="Phobius"/>
    </source>
</evidence>
<evidence type="ECO:0000256" key="3">
    <source>
        <dbReference type="ARBA" id="ARBA00009809"/>
    </source>
</evidence>
<dbReference type="InterPro" id="IPR008979">
    <property type="entry name" value="Galactose-bd-like_sf"/>
</dbReference>
<evidence type="ECO:0000259" key="14">
    <source>
        <dbReference type="PROSITE" id="PS50228"/>
    </source>
</evidence>
<keyword evidence="5" id="KW-0052">Apoplast</keyword>
<comment type="subcellular location">
    <subcellularLocation>
        <location evidence="2">Secreted</location>
        <location evidence="2">Extracellular space</location>
        <location evidence="2">Apoplast</location>
    </subcellularLocation>
</comment>
<sequence>MINTMRRSCNREIVVVLGVALVCCFWSWLPVLEVEATQVTYDGRAIIIDGIRRVLFSGAIHYPRSTPEMWPDLIQKAKDGGIDVIETYVFWDLHEIRRRQYDFSGGKGFIKFLKTVQNAGLYAFLRIGPYVCAEWNYGGFPVWLHNLPGIQLRTNNQVYKEEMQNFTTLIVDMCKRENLFAPQGGPIILAQIENEYGNIMGPYREAGKEYIKWCAKMATAQNIGVPWIMCKQSDAPYPMINTCNGFYCDGFKPNNPNSPIMWTESWIGWFKTWGGADPHRATEDVAFSIARFFQFGGVFHNYYMYHGGTNFGRTPGGYITTSYDYDALLDEYGNLNQPKWGHLTQLHAVIKSAQSVLTYGTYSTKLLGAGLELTTYVNNGTGESICFLSNANTVNDTNIVLQSNGNDYFVPAWSATILANCSKEVYNTAKVNTQTSLMTKKPATTDQSEHNHQLKWVWKPEPVRDVLKGWGPLKVKKLLEQKSTTIDVSDYLWYMTSVLVAKKDAKKAILRVNTTGHVLHAFVNRRLVGSQWGQGGNYGFVFERPIMLKPGQNQITLLSATVGLVNYGPFFDLTPTGIAGGPVQLVLSGNVTKDLSSNQWYYKIGLNGELMQFYKDIKIHHHKYWRSKKLPINRPMTWYKTTFKTPLGTDAVVVDMVGMGKGHAWVNGESIGRFWPAFLADKKAGCNDTCDYRGTYDPTKCLTNCGNPSQRWYHIPRSFLMKNRSNTLILFEEIGGNPSQVSFQTVTVGTACGNAYEGNTLQLSCQGGRKFTAIQFASFGDPQGSCGMFRKGTCESANTLNVVRKACLGQERCKITSSEATFGSSKCNGNITRRLAVQAIC</sequence>
<keyword evidence="6" id="KW-0964">Secreted</keyword>
<keyword evidence="13" id="KW-0812">Transmembrane</keyword>
<dbReference type="PRINTS" id="PR00742">
    <property type="entry name" value="GLHYDRLASE35"/>
</dbReference>
<dbReference type="InterPro" id="IPR019801">
    <property type="entry name" value="Glyco_hydro_35_CS"/>
</dbReference>
<evidence type="ECO:0000256" key="12">
    <source>
        <dbReference type="RuleBase" id="RU003679"/>
    </source>
</evidence>
<comment type="catalytic activity">
    <reaction evidence="1 11">
        <text>Hydrolysis of terminal non-reducing beta-D-galactose residues in beta-D-galactosides.</text>
        <dbReference type="EC" id="3.2.1.23"/>
    </reaction>
</comment>
<organism evidence="15 16">
    <name type="scientific">Nelumbo nucifera</name>
    <name type="common">Sacred lotus</name>
    <dbReference type="NCBI Taxonomy" id="4432"/>
    <lineage>
        <taxon>Eukaryota</taxon>
        <taxon>Viridiplantae</taxon>
        <taxon>Streptophyta</taxon>
        <taxon>Embryophyta</taxon>
        <taxon>Tracheophyta</taxon>
        <taxon>Spermatophyta</taxon>
        <taxon>Magnoliopsida</taxon>
        <taxon>Proteales</taxon>
        <taxon>Nelumbonaceae</taxon>
        <taxon>Nelumbo</taxon>
    </lineage>
</organism>
<dbReference type="SUPFAM" id="SSF49785">
    <property type="entry name" value="Galactose-binding domain-like"/>
    <property type="match status" value="2"/>
</dbReference>
<dbReference type="AlphaFoldDB" id="A0A823A5T7"/>
<dbReference type="Pfam" id="PF17834">
    <property type="entry name" value="GHD"/>
    <property type="match status" value="1"/>
</dbReference>
<dbReference type="Pfam" id="PF01301">
    <property type="entry name" value="Glyco_hydro_35"/>
    <property type="match status" value="1"/>
</dbReference>
<dbReference type="InterPro" id="IPR000922">
    <property type="entry name" value="Lectin_gal-bd_dom"/>
</dbReference>
<evidence type="ECO:0000313" key="16">
    <source>
        <dbReference type="Proteomes" id="UP000607653"/>
    </source>
</evidence>
<evidence type="ECO:0000256" key="4">
    <source>
        <dbReference type="ARBA" id="ARBA00012756"/>
    </source>
</evidence>
<dbReference type="FunFam" id="2.60.120.260:FF:000142">
    <property type="entry name" value="Beta-galactosidase"/>
    <property type="match status" value="1"/>
</dbReference>
<keyword evidence="13" id="KW-1133">Transmembrane helix</keyword>
<evidence type="ECO:0000256" key="7">
    <source>
        <dbReference type="ARBA" id="ARBA00022729"/>
    </source>
</evidence>
<dbReference type="EMBL" id="DUZY01000008">
    <property type="protein sequence ID" value="DAD49148.1"/>
    <property type="molecule type" value="Genomic_DNA"/>
</dbReference>
<dbReference type="PROSITE" id="PS50228">
    <property type="entry name" value="SUEL_LECTIN"/>
    <property type="match status" value="1"/>
</dbReference>
<dbReference type="Proteomes" id="UP000607653">
    <property type="component" value="Unassembled WGS sequence"/>
</dbReference>
<dbReference type="GO" id="GO:0048046">
    <property type="term" value="C:apoplast"/>
    <property type="evidence" value="ECO:0007669"/>
    <property type="project" value="UniProtKB-SubCell"/>
</dbReference>
<feature type="domain" description="SUEL-type lectin" evidence="14">
    <location>
        <begin position="755"/>
        <end position="841"/>
    </location>
</feature>
<evidence type="ECO:0000256" key="6">
    <source>
        <dbReference type="ARBA" id="ARBA00022525"/>
    </source>
</evidence>
<evidence type="ECO:0000313" key="15">
    <source>
        <dbReference type="EMBL" id="DAD49148.1"/>
    </source>
</evidence>
<keyword evidence="8 11" id="KW-0378">Hydrolase</keyword>
<accession>A0A823A5T7</accession>
<dbReference type="Gene3D" id="2.60.120.260">
    <property type="entry name" value="Galactose-binding domain-like"/>
    <property type="match status" value="2"/>
</dbReference>
<dbReference type="PANTHER" id="PTHR23421">
    <property type="entry name" value="BETA-GALACTOSIDASE RELATED"/>
    <property type="match status" value="1"/>
</dbReference>
<dbReference type="FunFam" id="3.20.20.80:FF:000098">
    <property type="entry name" value="Beta-galactosidase"/>
    <property type="match status" value="1"/>
</dbReference>
<dbReference type="Gene3D" id="2.60.120.740">
    <property type="match status" value="1"/>
</dbReference>
<evidence type="ECO:0000256" key="11">
    <source>
        <dbReference type="RuleBase" id="RU000675"/>
    </source>
</evidence>
<evidence type="ECO:0000256" key="2">
    <source>
        <dbReference type="ARBA" id="ARBA00004271"/>
    </source>
</evidence>
<evidence type="ECO:0000256" key="1">
    <source>
        <dbReference type="ARBA" id="ARBA00001412"/>
    </source>
</evidence>
<protein>
    <recommendedName>
        <fullName evidence="4 11">Beta-galactosidase</fullName>
        <ecNumber evidence="4 11">3.2.1.23</ecNumber>
    </recommendedName>
</protein>
<keyword evidence="16" id="KW-1185">Reference proteome</keyword>
<dbReference type="SUPFAM" id="SSF51445">
    <property type="entry name" value="(Trans)glycosidases"/>
    <property type="match status" value="1"/>
</dbReference>
<dbReference type="Gene3D" id="3.20.20.80">
    <property type="entry name" value="Glycosidases"/>
    <property type="match status" value="1"/>
</dbReference>
<dbReference type="InterPro" id="IPR041392">
    <property type="entry name" value="GHD"/>
</dbReference>
<proteinExistence type="inferred from homology"/>
<evidence type="ECO:0000256" key="9">
    <source>
        <dbReference type="ARBA" id="ARBA00023180"/>
    </source>
</evidence>
<keyword evidence="7" id="KW-0732">Signal</keyword>
<keyword evidence="13" id="KW-0472">Membrane</keyword>
<evidence type="ECO:0000256" key="10">
    <source>
        <dbReference type="ARBA" id="ARBA00023295"/>
    </source>
</evidence>
<comment type="similarity">
    <text evidence="3 12">Belongs to the glycosyl hydrolase 35 family.</text>
</comment>
<dbReference type="GO" id="GO:0005975">
    <property type="term" value="P:carbohydrate metabolic process"/>
    <property type="evidence" value="ECO:0007669"/>
    <property type="project" value="InterPro"/>
</dbReference>
<dbReference type="InterPro" id="IPR048913">
    <property type="entry name" value="BetaGal_gal-bd"/>
</dbReference>
<keyword evidence="9" id="KW-0325">Glycoprotein</keyword>
<dbReference type="Pfam" id="PF02140">
    <property type="entry name" value="SUEL_Lectin"/>
    <property type="match status" value="1"/>
</dbReference>
<feature type="transmembrane region" description="Helical" evidence="13">
    <location>
        <begin position="12"/>
        <end position="29"/>
    </location>
</feature>
<reference evidence="15 16" key="1">
    <citation type="journal article" date="2020" name="Mol. Biol. Evol.">
        <title>Distinct Expression and Methylation Patterns for Genes with Different Fates following a Single Whole-Genome Duplication in Flowering Plants.</title>
        <authorList>
            <person name="Shi T."/>
            <person name="Rahmani R.S."/>
            <person name="Gugger P.F."/>
            <person name="Wang M."/>
            <person name="Li H."/>
            <person name="Zhang Y."/>
            <person name="Li Z."/>
            <person name="Wang Q."/>
            <person name="Van de Peer Y."/>
            <person name="Marchal K."/>
            <person name="Chen J."/>
        </authorList>
    </citation>
    <scope>NUCLEOTIDE SEQUENCE [LARGE SCALE GENOMIC DNA]</scope>
    <source>
        <tissue evidence="15">Leaf</tissue>
    </source>
</reference>
<comment type="caution">
    <text evidence="15">The sequence shown here is derived from an EMBL/GenBank/DDBJ whole genome shotgun (WGS) entry which is preliminary data.</text>
</comment>